<gene>
    <name evidence="2" type="ORF">B0H63DRAFT_458246</name>
</gene>
<reference evidence="2" key="2">
    <citation type="submission" date="2023-06" db="EMBL/GenBank/DDBJ databases">
        <authorList>
            <consortium name="Lawrence Berkeley National Laboratory"/>
            <person name="Haridas S."/>
            <person name="Hensen N."/>
            <person name="Bonometti L."/>
            <person name="Westerberg I."/>
            <person name="Brannstrom I.O."/>
            <person name="Guillou S."/>
            <person name="Cros-Aarteil S."/>
            <person name="Calhoun S."/>
            <person name="Kuo A."/>
            <person name="Mondo S."/>
            <person name="Pangilinan J."/>
            <person name="Riley R."/>
            <person name="LaButti K."/>
            <person name="Andreopoulos B."/>
            <person name="Lipzen A."/>
            <person name="Chen C."/>
            <person name="Yanf M."/>
            <person name="Daum C."/>
            <person name="Ng V."/>
            <person name="Clum A."/>
            <person name="Steindorff A."/>
            <person name="Ohm R."/>
            <person name="Martin F."/>
            <person name="Silar P."/>
            <person name="Natvig D."/>
            <person name="Lalanne C."/>
            <person name="Gautier V."/>
            <person name="Ament-velasquez S.L."/>
            <person name="Kruys A."/>
            <person name="Hutchinson M.I."/>
            <person name="Powell A.J."/>
            <person name="Barry K."/>
            <person name="Miller A.N."/>
            <person name="Grigoriev I.V."/>
            <person name="Debuchy R."/>
            <person name="Gladieux P."/>
            <person name="Thoren M.H."/>
            <person name="Johannesson H."/>
        </authorList>
    </citation>
    <scope>NUCLEOTIDE SEQUENCE</scope>
    <source>
        <strain evidence="2">CBS 232.78</strain>
    </source>
</reference>
<comment type="caution">
    <text evidence="2">The sequence shown here is derived from an EMBL/GenBank/DDBJ whole genome shotgun (WGS) entry which is preliminary data.</text>
</comment>
<organism evidence="2 3">
    <name type="scientific">Podospora didyma</name>
    <dbReference type="NCBI Taxonomy" id="330526"/>
    <lineage>
        <taxon>Eukaryota</taxon>
        <taxon>Fungi</taxon>
        <taxon>Dikarya</taxon>
        <taxon>Ascomycota</taxon>
        <taxon>Pezizomycotina</taxon>
        <taxon>Sordariomycetes</taxon>
        <taxon>Sordariomycetidae</taxon>
        <taxon>Sordariales</taxon>
        <taxon>Podosporaceae</taxon>
        <taxon>Podospora</taxon>
    </lineage>
</organism>
<keyword evidence="3" id="KW-1185">Reference proteome</keyword>
<evidence type="ECO:0000313" key="3">
    <source>
        <dbReference type="Proteomes" id="UP001285441"/>
    </source>
</evidence>
<dbReference type="Proteomes" id="UP001285441">
    <property type="component" value="Unassembled WGS sequence"/>
</dbReference>
<name>A0AAE0P4V3_9PEZI</name>
<sequence>MHLVVLVVVARTIRGNGKPQGVSSVQGGEAVLGVVTPPGSPASTEDKGTERLVAPVRNDAGEHEGRLGCWQYRSPPAPFRGSAQLIFFGQFCYWSTGVPSAPGQACDSADSRQAARVFPCLVVRTLAESHLGHFRPSPSPSPRSPSTARWKRLRRPR</sequence>
<dbReference type="EMBL" id="JAULSW010000001">
    <property type="protein sequence ID" value="KAK3393448.1"/>
    <property type="molecule type" value="Genomic_DNA"/>
</dbReference>
<dbReference type="AlphaFoldDB" id="A0AAE0P4V3"/>
<reference evidence="2" key="1">
    <citation type="journal article" date="2023" name="Mol. Phylogenet. Evol.">
        <title>Genome-scale phylogeny and comparative genomics of the fungal order Sordariales.</title>
        <authorList>
            <person name="Hensen N."/>
            <person name="Bonometti L."/>
            <person name="Westerberg I."/>
            <person name="Brannstrom I.O."/>
            <person name="Guillou S."/>
            <person name="Cros-Aarteil S."/>
            <person name="Calhoun S."/>
            <person name="Haridas S."/>
            <person name="Kuo A."/>
            <person name="Mondo S."/>
            <person name="Pangilinan J."/>
            <person name="Riley R."/>
            <person name="LaButti K."/>
            <person name="Andreopoulos B."/>
            <person name="Lipzen A."/>
            <person name="Chen C."/>
            <person name="Yan M."/>
            <person name="Daum C."/>
            <person name="Ng V."/>
            <person name="Clum A."/>
            <person name="Steindorff A."/>
            <person name="Ohm R.A."/>
            <person name="Martin F."/>
            <person name="Silar P."/>
            <person name="Natvig D.O."/>
            <person name="Lalanne C."/>
            <person name="Gautier V."/>
            <person name="Ament-Velasquez S.L."/>
            <person name="Kruys A."/>
            <person name="Hutchinson M.I."/>
            <person name="Powell A.J."/>
            <person name="Barry K."/>
            <person name="Miller A.N."/>
            <person name="Grigoriev I.V."/>
            <person name="Debuchy R."/>
            <person name="Gladieux P."/>
            <person name="Hiltunen Thoren M."/>
            <person name="Johannesson H."/>
        </authorList>
    </citation>
    <scope>NUCLEOTIDE SEQUENCE</scope>
    <source>
        <strain evidence="2">CBS 232.78</strain>
    </source>
</reference>
<evidence type="ECO:0000256" key="1">
    <source>
        <dbReference type="SAM" id="MobiDB-lite"/>
    </source>
</evidence>
<proteinExistence type="predicted"/>
<evidence type="ECO:0000313" key="2">
    <source>
        <dbReference type="EMBL" id="KAK3393448.1"/>
    </source>
</evidence>
<feature type="region of interest" description="Disordered" evidence="1">
    <location>
        <begin position="131"/>
        <end position="157"/>
    </location>
</feature>
<protein>
    <submittedName>
        <fullName evidence="2">Uncharacterized protein</fullName>
    </submittedName>
</protein>
<accession>A0AAE0P4V3</accession>